<evidence type="ECO:0000313" key="1">
    <source>
        <dbReference type="EMBL" id="GIE21995.1"/>
    </source>
</evidence>
<accession>A0ABQ3ZTQ7</accession>
<name>A0ABQ3ZTQ7_9ACTN</name>
<reference evidence="1 2" key="1">
    <citation type="submission" date="2021-01" db="EMBL/GenBank/DDBJ databases">
        <title>Whole genome shotgun sequence of Actinoplanes humidus NBRC 14915.</title>
        <authorList>
            <person name="Komaki H."/>
            <person name="Tamura T."/>
        </authorList>
    </citation>
    <scope>NUCLEOTIDE SEQUENCE [LARGE SCALE GENOMIC DNA]</scope>
    <source>
        <strain evidence="1 2">NBRC 14915</strain>
    </source>
</reference>
<dbReference type="RefSeq" id="WP_203839099.1">
    <property type="nucleotide sequence ID" value="NZ_BAAATV010000002.1"/>
</dbReference>
<proteinExistence type="predicted"/>
<sequence length="146" mass="15619">MGNASFVSPERPWKIGLALVLGISFLARAMAEDGLTAFVLDAVTGVVGLVLAWRIAATKVSVTPSLIEDVRLFRRVSWPRDQVVDVVVRRPGGLWAGQCLVLVLADGTEAALLASRAYSRFPIGSHPQRLAAMAGQLRDALVTQPS</sequence>
<comment type="caution">
    <text evidence="1">The sequence shown here is derived from an EMBL/GenBank/DDBJ whole genome shotgun (WGS) entry which is preliminary data.</text>
</comment>
<dbReference type="EMBL" id="BOMN01000064">
    <property type="protein sequence ID" value="GIE21995.1"/>
    <property type="molecule type" value="Genomic_DNA"/>
</dbReference>
<protein>
    <recommendedName>
        <fullName evidence="3">Toxin CptA</fullName>
    </recommendedName>
</protein>
<evidence type="ECO:0008006" key="3">
    <source>
        <dbReference type="Google" id="ProtNLM"/>
    </source>
</evidence>
<organism evidence="1 2">
    <name type="scientific">Winogradskya humida</name>
    <dbReference type="NCBI Taxonomy" id="113566"/>
    <lineage>
        <taxon>Bacteria</taxon>
        <taxon>Bacillati</taxon>
        <taxon>Actinomycetota</taxon>
        <taxon>Actinomycetes</taxon>
        <taxon>Micromonosporales</taxon>
        <taxon>Micromonosporaceae</taxon>
        <taxon>Winogradskya</taxon>
    </lineage>
</organism>
<gene>
    <name evidence="1" type="ORF">Ahu01nite_050970</name>
</gene>
<dbReference type="Proteomes" id="UP000603200">
    <property type="component" value="Unassembled WGS sequence"/>
</dbReference>
<keyword evidence="2" id="KW-1185">Reference proteome</keyword>
<evidence type="ECO:0000313" key="2">
    <source>
        <dbReference type="Proteomes" id="UP000603200"/>
    </source>
</evidence>